<reference evidence="2" key="1">
    <citation type="submission" date="2021-06" db="EMBL/GenBank/DDBJ databases">
        <authorList>
            <person name="Kallberg Y."/>
            <person name="Tangrot J."/>
            <person name="Rosling A."/>
        </authorList>
    </citation>
    <scope>NUCLEOTIDE SEQUENCE</scope>
    <source>
        <strain evidence="2">IA702</strain>
    </source>
</reference>
<dbReference type="InterPro" id="IPR029063">
    <property type="entry name" value="SAM-dependent_MTases_sf"/>
</dbReference>
<protein>
    <submittedName>
        <fullName evidence="2">5014_t:CDS:1</fullName>
    </submittedName>
</protein>
<dbReference type="Gene3D" id="3.40.50.150">
    <property type="entry name" value="Vaccinia Virus protein VP39"/>
    <property type="match status" value="1"/>
</dbReference>
<accession>A0A9N9C9Z5</accession>
<dbReference type="GO" id="GO:0008168">
    <property type="term" value="F:methyltransferase activity"/>
    <property type="evidence" value="ECO:0007669"/>
    <property type="project" value="TreeGrafter"/>
</dbReference>
<dbReference type="AlphaFoldDB" id="A0A9N9C9Z5"/>
<feature type="domain" description="Methyltransferase" evidence="1">
    <location>
        <begin position="120"/>
        <end position="211"/>
    </location>
</feature>
<dbReference type="OrthoDB" id="2013972at2759"/>
<dbReference type="Pfam" id="PF13649">
    <property type="entry name" value="Methyltransf_25"/>
    <property type="match status" value="1"/>
</dbReference>
<sequence length="344" mass="39186">MRKIKETKLALSRQANDLNLVSENTDDEEVTAISPTSSIMSSTSSLLDPIETASGLENLFDMFVYVDGRRFLKDIDSKCYLPCDEQEAYRTYKRHYLFRFIWKSNYSAPVLDELSFGARVLDVGCAEGTWLLNMAAEYPLSTFVGVDISPVFPEVTQTNTAFLQCNALDGLPFPENTFDFVRQGFLIVSIDWQEWKDKLVKELVRVTKTGGYIEVMDLDIKYYRSGEICKQLASSVTDRFEQIGIKYNSSKDVLKAFGDLNDAVTVSPLEEKVHPLGSWAGKLGELSLEGNIEAYESLQALLCPALKVTKEEYQQKLLDLSEEYNRCKTYLKTYRVFIRKNKNI</sequence>
<dbReference type="SUPFAM" id="SSF53335">
    <property type="entry name" value="S-adenosyl-L-methionine-dependent methyltransferases"/>
    <property type="match status" value="1"/>
</dbReference>
<dbReference type="CDD" id="cd02440">
    <property type="entry name" value="AdoMet_MTases"/>
    <property type="match status" value="1"/>
</dbReference>
<dbReference type="PANTHER" id="PTHR43591:SF24">
    <property type="entry name" value="2-METHOXY-6-POLYPRENYL-1,4-BENZOQUINOL METHYLASE, MITOCHONDRIAL"/>
    <property type="match status" value="1"/>
</dbReference>
<dbReference type="PANTHER" id="PTHR43591">
    <property type="entry name" value="METHYLTRANSFERASE"/>
    <property type="match status" value="1"/>
</dbReference>
<dbReference type="InterPro" id="IPR041698">
    <property type="entry name" value="Methyltransf_25"/>
</dbReference>
<keyword evidence="3" id="KW-1185">Reference proteome</keyword>
<evidence type="ECO:0000313" key="2">
    <source>
        <dbReference type="EMBL" id="CAG8594448.1"/>
    </source>
</evidence>
<evidence type="ECO:0000313" key="3">
    <source>
        <dbReference type="Proteomes" id="UP000789572"/>
    </source>
</evidence>
<organism evidence="2 3">
    <name type="scientific">Paraglomus occultum</name>
    <dbReference type="NCBI Taxonomy" id="144539"/>
    <lineage>
        <taxon>Eukaryota</taxon>
        <taxon>Fungi</taxon>
        <taxon>Fungi incertae sedis</taxon>
        <taxon>Mucoromycota</taxon>
        <taxon>Glomeromycotina</taxon>
        <taxon>Glomeromycetes</taxon>
        <taxon>Paraglomerales</taxon>
        <taxon>Paraglomeraceae</taxon>
        <taxon>Paraglomus</taxon>
    </lineage>
</organism>
<dbReference type="Proteomes" id="UP000789572">
    <property type="component" value="Unassembled WGS sequence"/>
</dbReference>
<proteinExistence type="predicted"/>
<gene>
    <name evidence="2" type="ORF">POCULU_LOCUS7142</name>
</gene>
<evidence type="ECO:0000259" key="1">
    <source>
        <dbReference type="Pfam" id="PF13649"/>
    </source>
</evidence>
<comment type="caution">
    <text evidence="2">The sequence shown here is derived from an EMBL/GenBank/DDBJ whole genome shotgun (WGS) entry which is preliminary data.</text>
</comment>
<name>A0A9N9C9Z5_9GLOM</name>
<dbReference type="EMBL" id="CAJVPJ010001520">
    <property type="protein sequence ID" value="CAG8594448.1"/>
    <property type="molecule type" value="Genomic_DNA"/>
</dbReference>